<dbReference type="Pfam" id="PF10584">
    <property type="entry name" value="Proteasome_A_N"/>
    <property type="match status" value="1"/>
</dbReference>
<accession>A0A075KK20</accession>
<dbReference type="AlphaFoldDB" id="A0A075KK20"/>
<organism evidence="4">
    <name type="scientific">Tritrichomonas foetus</name>
    <dbReference type="NCBI Taxonomy" id="1144522"/>
    <lineage>
        <taxon>Eukaryota</taxon>
        <taxon>Metamonada</taxon>
        <taxon>Parabasalia</taxon>
        <taxon>Tritrichomonadida</taxon>
        <taxon>Tritrichomonadidae</taxon>
        <taxon>Tritrichomonas</taxon>
    </lineage>
</organism>
<dbReference type="GO" id="GO:0019773">
    <property type="term" value="C:proteasome core complex, alpha-subunit complex"/>
    <property type="evidence" value="ECO:0007669"/>
    <property type="project" value="UniProtKB-UniRule"/>
</dbReference>
<dbReference type="BRENDA" id="3.4.25.1">
    <property type="organism ID" value="13327"/>
</dbReference>
<dbReference type="InterPro" id="IPR001353">
    <property type="entry name" value="Proteasome_sua/b"/>
</dbReference>
<dbReference type="SUPFAM" id="SSF56235">
    <property type="entry name" value="N-terminal nucleophile aminohydrolases (Ntn hydrolases)"/>
    <property type="match status" value="1"/>
</dbReference>
<proteinExistence type="inferred from homology"/>
<feature type="domain" description="Proteasome alpha-type subunits" evidence="3">
    <location>
        <begin position="5"/>
        <end position="27"/>
    </location>
</feature>
<protein>
    <submittedName>
        <fullName evidence="4">20S proteasome subunit alpha 1</fullName>
    </submittedName>
    <submittedName>
        <fullName evidence="5">Family T1, proteasome alpha subunit, threonine peptidase</fullName>
    </submittedName>
</protein>
<dbReference type="Proteomes" id="UP000179807">
    <property type="component" value="Unassembled WGS sequence"/>
</dbReference>
<dbReference type="SMART" id="SM00948">
    <property type="entry name" value="Proteasome_A_N"/>
    <property type="match status" value="1"/>
</dbReference>
<dbReference type="OrthoDB" id="5835702at2759"/>
<dbReference type="RefSeq" id="XP_068354794.1">
    <property type="nucleotide sequence ID" value="XM_068507936.1"/>
</dbReference>
<evidence type="ECO:0000256" key="2">
    <source>
        <dbReference type="PROSITE-ProRule" id="PRU00808"/>
    </source>
</evidence>
<evidence type="ECO:0000256" key="1">
    <source>
        <dbReference type="ARBA" id="ARBA00022942"/>
    </source>
</evidence>
<evidence type="ECO:0000313" key="6">
    <source>
        <dbReference type="Proteomes" id="UP000179807"/>
    </source>
</evidence>
<dbReference type="EMBL" id="KF428747">
    <property type="protein sequence ID" value="AIF54491.1"/>
    <property type="molecule type" value="Genomic_DNA"/>
</dbReference>
<dbReference type="InterPro" id="IPR000426">
    <property type="entry name" value="Proteasome_asu_N"/>
</dbReference>
<sequence>MSSSADRFITIFSQEGRLWQVEYAFKAVKQAEVTAIGAKGANSLVVAVQKKVQDKLIDPSTVTHMFRITEHVGACLIGLLPDVLYICRRLRYDAAQFEFKNGFEIPVNILSSRLSEIHQIESQYSGARPTAVSAIIFGFEPSKNDFALYKVEPSGFTSGYRAVSCGVKEVEAMSALEKKYESFPTEKETAEFVISTLQTVVGLDFEAREVEVAVVTRENTAYRVMKADEVEKVLTAVAEKD</sequence>
<reference evidence="5" key="2">
    <citation type="submission" date="2016-10" db="EMBL/GenBank/DDBJ databases">
        <authorList>
            <person name="de Groot N.N."/>
        </authorList>
    </citation>
    <scope>NUCLEOTIDE SEQUENCE [LARGE SCALE GENOMIC DNA]</scope>
    <source>
        <strain evidence="5">K</strain>
    </source>
</reference>
<dbReference type="EMBL" id="MLAK01000901">
    <property type="protein sequence ID" value="OHT01658.1"/>
    <property type="molecule type" value="Genomic_DNA"/>
</dbReference>
<dbReference type="GeneID" id="94842640"/>
<dbReference type="Pfam" id="PF00227">
    <property type="entry name" value="Proteasome"/>
    <property type="match status" value="1"/>
</dbReference>
<dbReference type="InterPro" id="IPR050115">
    <property type="entry name" value="Proteasome_alpha"/>
</dbReference>
<evidence type="ECO:0000313" key="5">
    <source>
        <dbReference type="EMBL" id="OHT01658.1"/>
    </source>
</evidence>
<keyword evidence="6" id="KW-1185">Reference proteome</keyword>
<evidence type="ECO:0000313" key="4">
    <source>
        <dbReference type="EMBL" id="AIF54491.1"/>
    </source>
</evidence>
<name>A0A075KK20_9EUKA</name>
<reference evidence="6" key="3">
    <citation type="submission" date="2016-10" db="EMBL/GenBank/DDBJ databases">
        <authorList>
            <person name="Benchimol M."/>
            <person name="Almeida L.G."/>
            <person name="Vasconcelos A.T."/>
            <person name="Perreira-Neves A."/>
            <person name="Rosa I.A."/>
            <person name="Tasca T."/>
            <person name="Bogo M.R."/>
            <person name="de Souza W."/>
        </authorList>
    </citation>
    <scope>NUCLEOTIDE SEQUENCE [LARGE SCALE GENOMIC DNA]</scope>
    <source>
        <strain evidence="6">K</strain>
    </source>
</reference>
<dbReference type="PROSITE" id="PS51475">
    <property type="entry name" value="PROTEASOME_ALPHA_2"/>
    <property type="match status" value="1"/>
</dbReference>
<reference evidence="4" key="1">
    <citation type="journal article" date="2015" name="PLoS ONE">
        <title>Characterisation of 20S Proteasome in Tritrichomonas foetus and Its Role during the Cell Cycle and Transformation into Endoflagellar Form.</title>
        <authorList>
            <person name="Pereira-Neves A."/>
            <person name="Gonzaga L."/>
            <person name="Menna-Barreto R.F."/>
            <person name="Benchimol M."/>
        </authorList>
    </citation>
    <scope>NUCLEOTIDE SEQUENCE</scope>
</reference>
<keyword evidence="1 2" id="KW-0647">Proteasome</keyword>
<dbReference type="GO" id="GO:0006511">
    <property type="term" value="P:ubiquitin-dependent protein catabolic process"/>
    <property type="evidence" value="ECO:0007669"/>
    <property type="project" value="InterPro"/>
</dbReference>
<evidence type="ECO:0000259" key="3">
    <source>
        <dbReference type="SMART" id="SM00948"/>
    </source>
</evidence>
<comment type="similarity">
    <text evidence="2">Belongs to the peptidase T1A family.</text>
</comment>
<dbReference type="InterPro" id="IPR029055">
    <property type="entry name" value="Ntn_hydrolases_N"/>
</dbReference>
<dbReference type="PANTHER" id="PTHR11599">
    <property type="entry name" value="PROTEASOME SUBUNIT ALPHA/BETA"/>
    <property type="match status" value="1"/>
</dbReference>
<dbReference type="VEuPathDB" id="TrichDB:TRFO_31439"/>
<dbReference type="InterPro" id="IPR023332">
    <property type="entry name" value="Proteasome_alpha-type"/>
</dbReference>
<dbReference type="Gene3D" id="3.60.20.10">
    <property type="entry name" value="Glutamine Phosphoribosylpyrophosphate, subunit 1, domain 1"/>
    <property type="match status" value="1"/>
</dbReference>
<gene>
    <name evidence="5" type="ORF">TRFO_31439</name>
</gene>